<keyword evidence="3" id="KW-1185">Reference proteome</keyword>
<protein>
    <submittedName>
        <fullName evidence="2">Uncharacterized protein</fullName>
    </submittedName>
</protein>
<keyword evidence="1" id="KW-0812">Transmembrane</keyword>
<dbReference type="EMBL" id="AP019736">
    <property type="protein sequence ID" value="BBL06388.1"/>
    <property type="molecule type" value="Genomic_DNA"/>
</dbReference>
<gene>
    <name evidence="2" type="ORF">A5CPEGH6_10260</name>
</gene>
<dbReference type="AlphaFoldDB" id="A0A4Y1X236"/>
<reference evidence="3" key="1">
    <citation type="submission" date="2019-06" db="EMBL/GenBank/DDBJ databases">
        <title>Alistipes onderdonkii subsp. vulgaris subsp. nov., Alistipes dispar sp. nov. and Alistipes communis sp. nov., isolated from human faeces, and creation of Alistipes onderdonkii subsp. onderdonkii subsp. nov.</title>
        <authorList>
            <person name="Sakamoto M."/>
            <person name="Ikeyama N."/>
            <person name="Ogata Y."/>
            <person name="Suda W."/>
            <person name="Iino T."/>
            <person name="Hattori M."/>
            <person name="Ohkuma M."/>
        </authorList>
    </citation>
    <scope>NUCLEOTIDE SEQUENCE [LARGE SCALE GENOMIC DNA]</scope>
    <source>
        <strain evidence="3">5CPEGH6</strain>
    </source>
</reference>
<name>A0A4Y1X236_9BACT</name>
<dbReference type="Proteomes" id="UP000319374">
    <property type="component" value="Chromosome"/>
</dbReference>
<feature type="transmembrane region" description="Helical" evidence="1">
    <location>
        <begin position="48"/>
        <end position="71"/>
    </location>
</feature>
<organism evidence="2 3">
    <name type="scientific">Alistipes dispar</name>
    <dbReference type="NCBI Taxonomy" id="2585119"/>
    <lineage>
        <taxon>Bacteria</taxon>
        <taxon>Pseudomonadati</taxon>
        <taxon>Bacteroidota</taxon>
        <taxon>Bacteroidia</taxon>
        <taxon>Bacteroidales</taxon>
        <taxon>Rikenellaceae</taxon>
        <taxon>Alistipes</taxon>
    </lineage>
</organism>
<proteinExistence type="predicted"/>
<dbReference type="GeneID" id="98673004"/>
<dbReference type="OrthoDB" id="1043027at2"/>
<evidence type="ECO:0000256" key="1">
    <source>
        <dbReference type="SAM" id="Phobius"/>
    </source>
</evidence>
<keyword evidence="1" id="KW-0472">Membrane</keyword>
<keyword evidence="1" id="KW-1133">Transmembrane helix</keyword>
<accession>A0A4Y1X236</accession>
<dbReference type="KEGG" id="ada:A5CPEGH6_10260"/>
<sequence length="79" mass="9176">MKDLVISARRIRREIRFAAAAFIVAFLTNLYAVVRFDRPWYELFTQMGYVVVITAVIYLLLWIPRLLAALVSRMGGRRG</sequence>
<dbReference type="RefSeq" id="WP_141428212.1">
    <property type="nucleotide sequence ID" value="NZ_AP019736.1"/>
</dbReference>
<evidence type="ECO:0000313" key="2">
    <source>
        <dbReference type="EMBL" id="BBL06388.1"/>
    </source>
</evidence>
<evidence type="ECO:0000313" key="3">
    <source>
        <dbReference type="Proteomes" id="UP000319374"/>
    </source>
</evidence>